<evidence type="ECO:0000259" key="9">
    <source>
        <dbReference type="PROSITE" id="PS51144"/>
    </source>
</evidence>
<evidence type="ECO:0000256" key="5">
    <source>
        <dbReference type="ARBA" id="ARBA00022833"/>
    </source>
</evidence>
<keyword evidence="10" id="KW-1185">Reference proteome</keyword>
<evidence type="ECO:0000256" key="8">
    <source>
        <dbReference type="RuleBase" id="RU367011"/>
    </source>
</evidence>
<evidence type="ECO:0000256" key="3">
    <source>
        <dbReference type="ARBA" id="ARBA00012925"/>
    </source>
</evidence>
<dbReference type="SMART" id="SM01057">
    <property type="entry name" value="Carb_anhydrase"/>
    <property type="match status" value="1"/>
</dbReference>
<keyword evidence="5 8" id="KW-0862">Zinc</keyword>
<dbReference type="InterPro" id="IPR001148">
    <property type="entry name" value="CA_dom"/>
</dbReference>
<dbReference type="Proteomes" id="UP000694941">
    <property type="component" value="Unplaced"/>
</dbReference>
<feature type="chain" id="PRO_5045004568" description="Carbonic anhydrase" evidence="8">
    <location>
        <begin position="21"/>
        <end position="322"/>
    </location>
</feature>
<evidence type="ECO:0000256" key="2">
    <source>
        <dbReference type="ARBA" id="ARBA00010718"/>
    </source>
</evidence>
<evidence type="ECO:0000313" key="11">
    <source>
        <dbReference type="RefSeq" id="XP_013777310.1"/>
    </source>
</evidence>
<evidence type="ECO:0000256" key="4">
    <source>
        <dbReference type="ARBA" id="ARBA00022723"/>
    </source>
</evidence>
<feature type="domain" description="Alpha-carbonic anhydrase" evidence="9">
    <location>
        <begin position="22"/>
        <end position="280"/>
    </location>
</feature>
<dbReference type="GeneID" id="106461987"/>
<keyword evidence="8" id="KW-0732">Signal</keyword>
<comment type="catalytic activity">
    <reaction evidence="7 8">
        <text>hydrogencarbonate + H(+) = CO2 + H2O</text>
        <dbReference type="Rhea" id="RHEA:10748"/>
        <dbReference type="ChEBI" id="CHEBI:15377"/>
        <dbReference type="ChEBI" id="CHEBI:15378"/>
        <dbReference type="ChEBI" id="CHEBI:16526"/>
        <dbReference type="ChEBI" id="CHEBI:17544"/>
        <dbReference type="EC" id="4.2.1.1"/>
    </reaction>
</comment>
<proteinExistence type="inferred from homology"/>
<evidence type="ECO:0000256" key="7">
    <source>
        <dbReference type="ARBA" id="ARBA00048348"/>
    </source>
</evidence>
<keyword evidence="6 8" id="KW-0456">Lyase</keyword>
<name>A0ABM1B935_LIMPO</name>
<dbReference type="PROSITE" id="PS51144">
    <property type="entry name" value="ALPHA_CA_2"/>
    <property type="match status" value="1"/>
</dbReference>
<feature type="signal peptide" evidence="8">
    <location>
        <begin position="1"/>
        <end position="20"/>
    </location>
</feature>
<keyword evidence="4 8" id="KW-0479">Metal-binding</keyword>
<dbReference type="EC" id="4.2.1.1" evidence="3 8"/>
<dbReference type="InterPro" id="IPR023561">
    <property type="entry name" value="Carbonic_anhydrase_a-class"/>
</dbReference>
<organism evidence="10 11">
    <name type="scientific">Limulus polyphemus</name>
    <name type="common">Atlantic horseshoe crab</name>
    <dbReference type="NCBI Taxonomy" id="6850"/>
    <lineage>
        <taxon>Eukaryota</taxon>
        <taxon>Metazoa</taxon>
        <taxon>Ecdysozoa</taxon>
        <taxon>Arthropoda</taxon>
        <taxon>Chelicerata</taxon>
        <taxon>Merostomata</taxon>
        <taxon>Xiphosura</taxon>
        <taxon>Limulidae</taxon>
        <taxon>Limulus</taxon>
    </lineage>
</organism>
<comment type="similarity">
    <text evidence="2 8">Belongs to the alpha-carbonic anhydrase family.</text>
</comment>
<gene>
    <name evidence="11" type="primary">LOC106461987</name>
</gene>
<comment type="function">
    <text evidence="1 8">Reversible hydration of carbon dioxide.</text>
</comment>
<dbReference type="SUPFAM" id="SSF51069">
    <property type="entry name" value="Carbonic anhydrase"/>
    <property type="match status" value="1"/>
</dbReference>
<comment type="cofactor">
    <cofactor evidence="8">
        <name>Zn(2+)</name>
        <dbReference type="ChEBI" id="CHEBI:29105"/>
    </cofactor>
</comment>
<dbReference type="CDD" id="cd00326">
    <property type="entry name" value="alpha_CA"/>
    <property type="match status" value="1"/>
</dbReference>
<dbReference type="PANTHER" id="PTHR18952:SF265">
    <property type="entry name" value="CARBONIC ANHYDRASE"/>
    <property type="match status" value="1"/>
</dbReference>
<reference evidence="11" key="1">
    <citation type="submission" date="2025-08" db="UniProtKB">
        <authorList>
            <consortium name="RefSeq"/>
        </authorList>
    </citation>
    <scope>IDENTIFICATION</scope>
    <source>
        <tissue evidence="11">Muscle</tissue>
    </source>
</reference>
<accession>A0ABM1B935</accession>
<dbReference type="PANTHER" id="PTHR18952">
    <property type="entry name" value="CARBONIC ANHYDRASE"/>
    <property type="match status" value="1"/>
</dbReference>
<dbReference type="RefSeq" id="XP_013777310.1">
    <property type="nucleotide sequence ID" value="XM_013921856.2"/>
</dbReference>
<sequence>MGSNILVLSLLLFGVTTYAAQHEWGYHGESGPDHWSAASGICELNKQSPINIEKKKAKMNSQLGKISFMGYDRPLQGATIKNNGHTAQLDIKGDERPTIKAGGLGNMYKFLQLHFHWGKSDDRGSEHTVNGKRYPLEMHLVHYNSKYDPSDAINHNDGLAVLGVLFTVSDDDNPNFSTIIDKLSNIQYKDSKVNLDKELKLESLLPNTFPYFRYSGSLTTPPCSEVVTWTVFADTVHISRSQLEQFRNMKEGMANKDSMSLVDNFRPIQALNQRSVQIATESGRHDDKHGGSNKDNNAGPYHFPSLLATIVTCSVTLLYTLK</sequence>
<dbReference type="InterPro" id="IPR018338">
    <property type="entry name" value="Carbonic_anhydrase_a-class_CS"/>
</dbReference>
<dbReference type="InterPro" id="IPR036398">
    <property type="entry name" value="CA_dom_sf"/>
</dbReference>
<dbReference type="PROSITE" id="PS00162">
    <property type="entry name" value="ALPHA_CA_1"/>
    <property type="match status" value="1"/>
</dbReference>
<dbReference type="Pfam" id="PF00194">
    <property type="entry name" value="Carb_anhydrase"/>
    <property type="match status" value="1"/>
</dbReference>
<evidence type="ECO:0000256" key="6">
    <source>
        <dbReference type="ARBA" id="ARBA00023239"/>
    </source>
</evidence>
<protein>
    <recommendedName>
        <fullName evidence="3 8">Carbonic anhydrase</fullName>
        <ecNumber evidence="3 8">4.2.1.1</ecNumber>
    </recommendedName>
</protein>
<evidence type="ECO:0000313" key="10">
    <source>
        <dbReference type="Proteomes" id="UP000694941"/>
    </source>
</evidence>
<evidence type="ECO:0000256" key="1">
    <source>
        <dbReference type="ARBA" id="ARBA00002904"/>
    </source>
</evidence>
<dbReference type="Gene3D" id="3.10.200.10">
    <property type="entry name" value="Alpha carbonic anhydrase"/>
    <property type="match status" value="1"/>
</dbReference>